<dbReference type="Pfam" id="PF23281">
    <property type="entry name" value="DAAF9_N"/>
    <property type="match status" value="2"/>
</dbReference>
<feature type="domain" description="DAAF9 N-terminal" evidence="2">
    <location>
        <begin position="8"/>
        <end position="144"/>
    </location>
</feature>
<keyword evidence="4" id="KW-1185">Reference proteome</keyword>
<feature type="region of interest" description="Disordered" evidence="1">
    <location>
        <begin position="457"/>
        <end position="488"/>
    </location>
</feature>
<feature type="domain" description="DAAF9 N-terminal" evidence="2">
    <location>
        <begin position="179"/>
        <end position="218"/>
    </location>
</feature>
<feature type="compositionally biased region" description="Low complexity" evidence="1">
    <location>
        <begin position="575"/>
        <end position="590"/>
    </location>
</feature>
<feature type="region of interest" description="Disordered" evidence="1">
    <location>
        <begin position="568"/>
        <end position="590"/>
    </location>
</feature>
<feature type="compositionally biased region" description="Low complexity" evidence="1">
    <location>
        <begin position="149"/>
        <end position="166"/>
    </location>
</feature>
<evidence type="ECO:0000313" key="3">
    <source>
        <dbReference type="EMBL" id="KXZ42811.1"/>
    </source>
</evidence>
<dbReference type="AlphaFoldDB" id="A0A150FYX7"/>
<sequence>MDYQPRQAALRVRRLQALARQHALDGILLIPGVDGGFSVCSQAVGYLLEGRSNRDTLDVTRLSRQLDDAVLLVPPHGDVLIYAPDAELREQLTSLLSPHLPALRILSPTPSEAADPDRMEEAKLASFVHMLRGAKRLGIPCGLAHRSNSSSASPATTTATGAALPAGPAPVRLGSEALMALERWPLLQAYGLEGVGRSGFFTMNFEVYDVQPCLHSLYGALDGRSVGCLLGAGEALPALRQHWGEMLQALGGKPPGSRGALSERQAVTLPPRVVFGARTSDDAAQPDAAALSALADPAPAGSDATGSAWRGALHGVAEAADPRSSLRVARSLFLCRGAAERDVFADADEEAEEGYSFEEAVRGWAAVPGGDGGGANAVHDAVQLMRTYAALVEAARAAMEAFAAGSPPLAAKAVAQEVLARRAEQLGAVAAAGSGSALAGRLRFSLLQADHANRVTAPAVHGSRQLKEDDGGEDEASPAAGPAAVPAPCRVPPSEALGELLSLGGGDEALLLTGSAAVPALSGALYCFSAGLVFVEGVGRSPAWCLDLRRPGVLEALTVQHLRVAAAAPPPPGPLANGAPPAGRAGAAAGPASAPASAAADVVDLGEAVVFRGCGPAAGLAPARHLTTNTHVALALGAMSQVLRLSLPDIASAASGRVLGGLVYGDTFLDLPYAGGAAADGDAVQTPVARRLLVLTESIPVLSAVPAGCPEEELARRAARSLQRVVGGAAGGVVWVPAS</sequence>
<reference evidence="4" key="1">
    <citation type="journal article" date="2016" name="Nat. Commun.">
        <title>The Gonium pectorale genome demonstrates co-option of cell cycle regulation during the evolution of multicellularity.</title>
        <authorList>
            <person name="Hanschen E.R."/>
            <person name="Marriage T.N."/>
            <person name="Ferris P.J."/>
            <person name="Hamaji T."/>
            <person name="Toyoda A."/>
            <person name="Fujiyama A."/>
            <person name="Neme R."/>
            <person name="Noguchi H."/>
            <person name="Minakuchi Y."/>
            <person name="Suzuki M."/>
            <person name="Kawai-Toyooka H."/>
            <person name="Smith D.R."/>
            <person name="Sparks H."/>
            <person name="Anderson J."/>
            <person name="Bakaric R."/>
            <person name="Luria V."/>
            <person name="Karger A."/>
            <person name="Kirschner M.W."/>
            <person name="Durand P.M."/>
            <person name="Michod R.E."/>
            <person name="Nozaki H."/>
            <person name="Olson B.J."/>
        </authorList>
    </citation>
    <scope>NUCLEOTIDE SEQUENCE [LARGE SCALE GENOMIC DNA]</scope>
    <source>
        <strain evidence="4">NIES-2863</strain>
    </source>
</reference>
<evidence type="ECO:0000256" key="1">
    <source>
        <dbReference type="SAM" id="MobiDB-lite"/>
    </source>
</evidence>
<feature type="compositionally biased region" description="Low complexity" evidence="1">
    <location>
        <begin position="477"/>
        <end position="488"/>
    </location>
</feature>
<protein>
    <recommendedName>
        <fullName evidence="2">DAAF9 N-terminal domain-containing protein</fullName>
    </recommendedName>
</protein>
<name>A0A150FYX7_GONPE</name>
<dbReference type="EMBL" id="LSYV01000116">
    <property type="protein sequence ID" value="KXZ42811.1"/>
    <property type="molecule type" value="Genomic_DNA"/>
</dbReference>
<evidence type="ECO:0000313" key="4">
    <source>
        <dbReference type="Proteomes" id="UP000075714"/>
    </source>
</evidence>
<proteinExistence type="predicted"/>
<dbReference type="PANTHER" id="PTHR33664:SF1">
    <property type="entry name" value="DYNEIN AXONEMAL ASSEMBLY FACTOR 9"/>
    <property type="match status" value="1"/>
</dbReference>
<dbReference type="Proteomes" id="UP000075714">
    <property type="component" value="Unassembled WGS sequence"/>
</dbReference>
<dbReference type="InterPro" id="IPR040342">
    <property type="entry name" value="DNAAF9"/>
</dbReference>
<organism evidence="3 4">
    <name type="scientific">Gonium pectorale</name>
    <name type="common">Green alga</name>
    <dbReference type="NCBI Taxonomy" id="33097"/>
    <lineage>
        <taxon>Eukaryota</taxon>
        <taxon>Viridiplantae</taxon>
        <taxon>Chlorophyta</taxon>
        <taxon>core chlorophytes</taxon>
        <taxon>Chlorophyceae</taxon>
        <taxon>CS clade</taxon>
        <taxon>Chlamydomonadales</taxon>
        <taxon>Volvocaceae</taxon>
        <taxon>Gonium</taxon>
    </lineage>
</organism>
<feature type="region of interest" description="Disordered" evidence="1">
    <location>
        <begin position="147"/>
        <end position="166"/>
    </location>
</feature>
<accession>A0A150FYX7</accession>
<gene>
    <name evidence="3" type="ORF">GPECTOR_116g343</name>
</gene>
<dbReference type="OrthoDB" id="72033at2759"/>
<dbReference type="PANTHER" id="PTHR33664">
    <property type="entry name" value="RCG26366"/>
    <property type="match status" value="1"/>
</dbReference>
<dbReference type="InterPro" id="IPR056498">
    <property type="entry name" value="DAAF9_N"/>
</dbReference>
<evidence type="ECO:0000259" key="2">
    <source>
        <dbReference type="Pfam" id="PF23281"/>
    </source>
</evidence>
<comment type="caution">
    <text evidence="3">The sequence shown here is derived from an EMBL/GenBank/DDBJ whole genome shotgun (WGS) entry which is preliminary data.</text>
</comment>